<keyword evidence="10" id="KW-1185">Reference proteome</keyword>
<dbReference type="PROSITE" id="PS00455">
    <property type="entry name" value="AMP_BINDING"/>
    <property type="match status" value="1"/>
</dbReference>
<reference evidence="10" key="1">
    <citation type="submission" date="2015-02" db="EMBL/GenBank/DDBJ databases">
        <title>Characterization of two novel Thaumarchaeota isolated from the Northern Adriatic Sea.</title>
        <authorList>
            <person name="Bayer B."/>
            <person name="Vojvoda J."/>
            <person name="Offre P."/>
            <person name="Srivastava A."/>
            <person name="Elisabeth N."/>
            <person name="Garcia J.A.L."/>
            <person name="Schleper C."/>
            <person name="Herndl G.J."/>
        </authorList>
    </citation>
    <scope>NUCLEOTIDE SEQUENCE [LARGE SCALE GENOMIC DNA]</scope>
    <source>
        <strain evidence="10">D3C</strain>
    </source>
</reference>
<gene>
    <name evidence="9" type="ORF">NPIRD3C_1332</name>
</gene>
<dbReference type="EC" id="6.2.1.1" evidence="2"/>
<dbReference type="Pfam" id="PF13193">
    <property type="entry name" value="AMP-binding_C"/>
    <property type="match status" value="1"/>
</dbReference>
<accession>A0A0C5BWF3</accession>
<feature type="domain" description="AMP-dependent synthetase/ligase" evidence="6">
    <location>
        <begin position="89"/>
        <end position="476"/>
    </location>
</feature>
<dbReference type="RefSeq" id="WP_148703366.1">
    <property type="nucleotide sequence ID" value="NZ_CP010868.1"/>
</dbReference>
<keyword evidence="3 9" id="KW-0436">Ligase</keyword>
<reference evidence="9 10" key="3">
    <citation type="journal article" date="2019" name="Int. J. Syst. Evol. Microbiol.">
        <title>Nitrosopumilus adriaticus sp. nov. and Nitrosopumilus piranensis sp. nov., two ammonia-oxidizing archaea from the Adriatic Sea and members of the class Nitrososphaeria.</title>
        <authorList>
            <person name="Bayer B."/>
            <person name="Vojvoda J."/>
            <person name="Reinthaler T."/>
            <person name="Reyes C."/>
            <person name="Pinto M."/>
            <person name="Herndl G.J."/>
        </authorList>
    </citation>
    <scope>NUCLEOTIDE SEQUENCE [LARGE SCALE GENOMIC DNA]</scope>
    <source>
        <strain evidence="9 10">D3C</strain>
    </source>
</reference>
<dbReference type="GO" id="GO:0006085">
    <property type="term" value="P:acetyl-CoA biosynthetic process"/>
    <property type="evidence" value="ECO:0007669"/>
    <property type="project" value="TreeGrafter"/>
</dbReference>
<dbReference type="AlphaFoldDB" id="A0A0C5BWF3"/>
<name>A0A0C5BWF3_9ARCH</name>
<dbReference type="Gene3D" id="3.40.50.12780">
    <property type="entry name" value="N-terminal domain of ligase-like"/>
    <property type="match status" value="1"/>
</dbReference>
<keyword evidence="5" id="KW-0067">ATP-binding</keyword>
<feature type="domain" description="Acetyl-coenzyme A synthetase N-terminal" evidence="8">
    <location>
        <begin position="32"/>
        <end position="84"/>
    </location>
</feature>
<dbReference type="SUPFAM" id="SSF56801">
    <property type="entry name" value="Acetyl-CoA synthetase-like"/>
    <property type="match status" value="1"/>
</dbReference>
<dbReference type="InterPro" id="IPR025110">
    <property type="entry name" value="AMP-bd_C"/>
</dbReference>
<dbReference type="Pfam" id="PF16177">
    <property type="entry name" value="ACAS_N"/>
    <property type="match status" value="1"/>
</dbReference>
<evidence type="ECO:0000256" key="3">
    <source>
        <dbReference type="ARBA" id="ARBA00022598"/>
    </source>
</evidence>
<reference evidence="9 10" key="2">
    <citation type="journal article" date="2016" name="ISME J.">
        <title>Physiological and genomic characterization of two novel marine thaumarchaeal strains indicates niche differentiation.</title>
        <authorList>
            <person name="Bayer B."/>
            <person name="Vojvoda J."/>
            <person name="Offre P."/>
            <person name="Alves R.J."/>
            <person name="Elisabeth N.H."/>
            <person name="Garcia J.A."/>
            <person name="Volland J.M."/>
            <person name="Srivastava A."/>
            <person name="Schleper C."/>
            <person name="Herndl G.J."/>
        </authorList>
    </citation>
    <scope>NUCLEOTIDE SEQUENCE [LARGE SCALE GENOMIC DNA]</scope>
    <source>
        <strain evidence="9 10">D3C</strain>
    </source>
</reference>
<evidence type="ECO:0000259" key="6">
    <source>
        <dbReference type="Pfam" id="PF00501"/>
    </source>
</evidence>
<dbReference type="KEGG" id="nid:NPIRD3C_1332"/>
<organism evidence="9 10">
    <name type="scientific">Nitrosopumilus piranensis</name>
    <dbReference type="NCBI Taxonomy" id="1582439"/>
    <lineage>
        <taxon>Archaea</taxon>
        <taxon>Nitrososphaerota</taxon>
        <taxon>Nitrososphaeria</taxon>
        <taxon>Nitrosopumilales</taxon>
        <taxon>Nitrosopumilaceae</taxon>
        <taxon>Nitrosopumilus</taxon>
    </lineage>
</organism>
<keyword evidence="4" id="KW-0547">Nucleotide-binding</keyword>
<dbReference type="InterPro" id="IPR045851">
    <property type="entry name" value="AMP-bd_C_sf"/>
</dbReference>
<sequence>MSNFEFVPTQKQIEESNIFRFMQKHNINSLSELSEKAKNNLEWFWQEVDKDIGVVWDSMYSQTLDSSKGIMWSKWFVNGKTNICKSTVEKFAKISPDKTAYHFISEGGKISKISYLELDHKVSKLANGLKSLGVKRGDVVAIYLPMIEEAILAILASAKIGAVQTVIFSGYSTESLHVRLQDCNAKILFVTDGFTRKGKPMSQKEIVQKATSQTKIEKIIVVKYGDVDVYEKSENIVFYDELVSDQNSNCDTEIMDSEDPLFILYTSGTTGKPKGVVHVHGGFSVFAGHQAAYLIDLQPRDVLFWPADIGWITGLVWNVYGLLIMGGSAVIYDGALDFPNSDRVWKILSEYDVTIFGISPTATRLFKKNNEEPLRNYSLDKIKNIPTTGEPLDEDSWWWLFEKIGQKKIPIMNLSGGTEIGGAMLSVLPGMSIKPSTVGIPVPGMNLDVVDDDGNSIQNQNGYLVIRSPWPGMTRGLLNDDQRFIETYWSRFDNIWFHGDYVFADNDNLWFMRGRTDDVINVSGHRMSTAEIEHTVISHEKISDAASIAIPDDLTGEAIVVFIVSDKKTNSGLESEISDYIGNKIGKVAKPKFVFQLSDLPKTRTGKIMRRLLKSKLLGMDMGDLSSLENPNILEEIPKIS</sequence>
<evidence type="ECO:0000256" key="4">
    <source>
        <dbReference type="ARBA" id="ARBA00022741"/>
    </source>
</evidence>
<dbReference type="GO" id="GO:0005524">
    <property type="term" value="F:ATP binding"/>
    <property type="evidence" value="ECO:0007669"/>
    <property type="project" value="UniProtKB-KW"/>
</dbReference>
<dbReference type="PANTHER" id="PTHR24095">
    <property type="entry name" value="ACETYL-COENZYME A SYNTHETASE"/>
    <property type="match status" value="1"/>
</dbReference>
<dbReference type="EMBL" id="CP010868">
    <property type="protein sequence ID" value="AJM92544.1"/>
    <property type="molecule type" value="Genomic_DNA"/>
</dbReference>
<dbReference type="InterPro" id="IPR000873">
    <property type="entry name" value="AMP-dep_synth/lig_dom"/>
</dbReference>
<dbReference type="InterPro" id="IPR042099">
    <property type="entry name" value="ANL_N_sf"/>
</dbReference>
<evidence type="ECO:0000256" key="5">
    <source>
        <dbReference type="ARBA" id="ARBA00022840"/>
    </source>
</evidence>
<evidence type="ECO:0000256" key="2">
    <source>
        <dbReference type="ARBA" id="ARBA00013275"/>
    </source>
</evidence>
<dbReference type="Gene3D" id="3.30.300.30">
    <property type="match status" value="1"/>
</dbReference>
<dbReference type="GeneID" id="41600462"/>
<dbReference type="Proteomes" id="UP000032027">
    <property type="component" value="Chromosome"/>
</dbReference>
<comment type="similarity">
    <text evidence="1">Belongs to the ATP-dependent AMP-binding enzyme family.</text>
</comment>
<evidence type="ECO:0000313" key="10">
    <source>
        <dbReference type="Proteomes" id="UP000032027"/>
    </source>
</evidence>
<evidence type="ECO:0000313" key="9">
    <source>
        <dbReference type="EMBL" id="AJM92544.1"/>
    </source>
</evidence>
<dbReference type="Pfam" id="PF00501">
    <property type="entry name" value="AMP-binding"/>
    <property type="match status" value="1"/>
</dbReference>
<evidence type="ECO:0000256" key="1">
    <source>
        <dbReference type="ARBA" id="ARBA00006432"/>
    </source>
</evidence>
<proteinExistence type="inferred from homology"/>
<feature type="domain" description="AMP-binding enzyme C-terminal" evidence="7">
    <location>
        <begin position="531"/>
        <end position="607"/>
    </location>
</feature>
<dbReference type="HOGENOM" id="CLU_000022_3_6_2"/>
<dbReference type="InterPro" id="IPR020845">
    <property type="entry name" value="AMP-binding_CS"/>
</dbReference>
<dbReference type="PANTHER" id="PTHR24095:SF14">
    <property type="entry name" value="ACETYL-COENZYME A SYNTHETASE 1"/>
    <property type="match status" value="1"/>
</dbReference>
<dbReference type="PATRIC" id="fig|1582439.9.peg.1374"/>
<evidence type="ECO:0000259" key="7">
    <source>
        <dbReference type="Pfam" id="PF13193"/>
    </source>
</evidence>
<dbReference type="STRING" id="1582439.NPIRD3C_1332"/>
<dbReference type="InterPro" id="IPR032387">
    <property type="entry name" value="ACAS_N"/>
</dbReference>
<dbReference type="OrthoDB" id="371752at2157"/>
<evidence type="ECO:0000259" key="8">
    <source>
        <dbReference type="Pfam" id="PF16177"/>
    </source>
</evidence>
<dbReference type="GO" id="GO:0003987">
    <property type="term" value="F:acetate-CoA ligase activity"/>
    <property type="evidence" value="ECO:0007669"/>
    <property type="project" value="UniProtKB-EC"/>
</dbReference>
<protein>
    <recommendedName>
        <fullName evidence="2">acetate--CoA ligase</fullName>
        <ecNumber evidence="2">6.2.1.1</ecNumber>
    </recommendedName>
</protein>